<dbReference type="EMBL" id="JARKNE010000006">
    <property type="protein sequence ID" value="KAK5824878.1"/>
    <property type="molecule type" value="Genomic_DNA"/>
</dbReference>
<comment type="caution">
    <text evidence="1">The sequence shown here is derived from an EMBL/GenBank/DDBJ whole genome shotgun (WGS) entry which is preliminary data.</text>
</comment>
<name>A0ABR0PKM3_GOSAR</name>
<evidence type="ECO:0000313" key="1">
    <source>
        <dbReference type="EMBL" id="KAK5824878.1"/>
    </source>
</evidence>
<protein>
    <submittedName>
        <fullName evidence="1">Uncharacterized protein</fullName>
    </submittedName>
</protein>
<proteinExistence type="predicted"/>
<accession>A0ABR0PKM3</accession>
<gene>
    <name evidence="1" type="ORF">PVK06_019664</name>
</gene>
<evidence type="ECO:0000313" key="2">
    <source>
        <dbReference type="Proteomes" id="UP001358586"/>
    </source>
</evidence>
<reference evidence="1 2" key="1">
    <citation type="submission" date="2023-03" db="EMBL/GenBank/DDBJ databases">
        <title>WGS of Gossypium arboreum.</title>
        <authorList>
            <person name="Yu D."/>
        </authorList>
    </citation>
    <scope>NUCLEOTIDE SEQUENCE [LARGE SCALE GENOMIC DNA]</scope>
    <source>
        <tissue evidence="1">Leaf</tissue>
    </source>
</reference>
<organism evidence="1 2">
    <name type="scientific">Gossypium arboreum</name>
    <name type="common">Tree cotton</name>
    <name type="synonym">Gossypium nanking</name>
    <dbReference type="NCBI Taxonomy" id="29729"/>
    <lineage>
        <taxon>Eukaryota</taxon>
        <taxon>Viridiplantae</taxon>
        <taxon>Streptophyta</taxon>
        <taxon>Embryophyta</taxon>
        <taxon>Tracheophyta</taxon>
        <taxon>Spermatophyta</taxon>
        <taxon>Magnoliopsida</taxon>
        <taxon>eudicotyledons</taxon>
        <taxon>Gunneridae</taxon>
        <taxon>Pentapetalae</taxon>
        <taxon>rosids</taxon>
        <taxon>malvids</taxon>
        <taxon>Malvales</taxon>
        <taxon>Malvaceae</taxon>
        <taxon>Malvoideae</taxon>
        <taxon>Gossypium</taxon>
    </lineage>
</organism>
<dbReference type="Proteomes" id="UP001358586">
    <property type="component" value="Chromosome 6"/>
</dbReference>
<keyword evidence="2" id="KW-1185">Reference proteome</keyword>
<sequence length="162" mass="17983">MMSVNELFGFFDDDSLLNKGGGNHNSSDGGFDSNNGAYLNQCEELDDKYVYVQGPVQFNVGGSNVGENQIEDDHDGELDVGPTTRMRFRSLDEMFNFYQLYVKLKEFSVVRKSLGTKNFNVLNNDCLACDKGEKTNERKKIKKICCLSRVNGGLGVNGIVGI</sequence>